<keyword evidence="3" id="KW-1185">Reference proteome</keyword>
<dbReference type="AlphaFoldDB" id="A0AAV4AK90"/>
<name>A0AAV4AK90_9GAST</name>
<keyword evidence="2" id="KW-0540">Nuclease</keyword>
<dbReference type="PANTHER" id="PTHR47027:SF8">
    <property type="entry name" value="RIBONUCLEASE H"/>
    <property type="match status" value="1"/>
</dbReference>
<evidence type="ECO:0000313" key="3">
    <source>
        <dbReference type="Proteomes" id="UP000735302"/>
    </source>
</evidence>
<dbReference type="InterPro" id="IPR000477">
    <property type="entry name" value="RT_dom"/>
</dbReference>
<dbReference type="GO" id="GO:0004519">
    <property type="term" value="F:endonuclease activity"/>
    <property type="evidence" value="ECO:0007669"/>
    <property type="project" value="UniProtKB-KW"/>
</dbReference>
<reference evidence="2 3" key="1">
    <citation type="journal article" date="2021" name="Elife">
        <title>Chloroplast acquisition without the gene transfer in kleptoplastic sea slugs, Plakobranchus ocellatus.</title>
        <authorList>
            <person name="Maeda T."/>
            <person name="Takahashi S."/>
            <person name="Yoshida T."/>
            <person name="Shimamura S."/>
            <person name="Takaki Y."/>
            <person name="Nagai Y."/>
            <person name="Toyoda A."/>
            <person name="Suzuki Y."/>
            <person name="Arimoto A."/>
            <person name="Ishii H."/>
            <person name="Satoh N."/>
            <person name="Nishiyama T."/>
            <person name="Hasebe M."/>
            <person name="Maruyama T."/>
            <person name="Minagawa J."/>
            <person name="Obokata J."/>
            <person name="Shigenobu S."/>
        </authorList>
    </citation>
    <scope>NUCLEOTIDE SEQUENCE [LARGE SCALE GENOMIC DNA]</scope>
</reference>
<feature type="domain" description="Reverse transcriptase" evidence="1">
    <location>
        <begin position="254"/>
        <end position="508"/>
    </location>
</feature>
<protein>
    <submittedName>
        <fullName evidence="2">Endonuclease-reverse transcriptase</fullName>
    </submittedName>
</protein>
<evidence type="ECO:0000313" key="2">
    <source>
        <dbReference type="EMBL" id="GFO07397.1"/>
    </source>
</evidence>
<proteinExistence type="predicted"/>
<dbReference type="InterPro" id="IPR043502">
    <property type="entry name" value="DNA/RNA_pol_sf"/>
</dbReference>
<dbReference type="Proteomes" id="UP000735302">
    <property type="component" value="Unassembled WGS sequence"/>
</dbReference>
<comment type="caution">
    <text evidence="2">The sequence shown here is derived from an EMBL/GenBank/DDBJ whole genome shotgun (WGS) entry which is preliminary data.</text>
</comment>
<sequence>MKSYRKKSDNNPLIRYELNKLQESNTQTEYLLATENRFEALLDTCEEKTPEELWLGMKNIWTEAAENTLGKKKSMKKKPWISTETIELANEKRKVRKNNEKGKYIRLRNEIKYKIRNDKREWLEKECAQIQEFDTNNKAKQLFEKIKTIRRSDFKPRQLAIKSKDGETLSEPQDIMERWREYGEELFRPLNPSQEESTIDEPIEGEPPPLIEEVEAAIKKLENGKAPGLDNIPSELLKASGPTAIKAIHHLCCKIWNSKTWPAEGKKQEIVMLHKAGDPKDCGNYRTIALISHTSKIMLYIILERLKAKIENELAEEQSGFRPGRGTSDMLCSIQVMIEKVIESHKEAYIIFIDYSKAFDSVDHSLLFKTLTMMGFPPHLIVMIQSLYTNQEASIRWNNQHTESFKILKGVKQGCILSPHLFSLYTEQIMRETDVDQYGIEVGGRKISNLRYADDTALFAKNHEEASKFIEELNQAGVSKSLKLNAKKTKYLYIGKNHQPISFEEENIEKVNTFKYLGSLKTDSGDNTNDINARIGMAKKRMQDLVNIWKDKTITLQLKIKIMKTLVWTVMTYGAEGWMIKKKQEKKINSAEMWFYRRLLRISWRERRTDQSILEELNEERKLLNYIKKRKLTFFGHTCRSKCTLMKNIMQGRMEGKRQRGRPRINYFDNIKSWTQMTTREI</sequence>
<dbReference type="PROSITE" id="PS50878">
    <property type="entry name" value="RT_POL"/>
    <property type="match status" value="1"/>
</dbReference>
<gene>
    <name evidence="2" type="ORF">PoB_003390200</name>
</gene>
<accession>A0AAV4AK90</accession>
<keyword evidence="2" id="KW-0378">Hydrolase</keyword>
<keyword evidence="2" id="KW-0255">Endonuclease</keyword>
<dbReference type="EMBL" id="BLXT01003865">
    <property type="protein sequence ID" value="GFO07397.1"/>
    <property type="molecule type" value="Genomic_DNA"/>
</dbReference>
<evidence type="ECO:0000259" key="1">
    <source>
        <dbReference type="PROSITE" id="PS50878"/>
    </source>
</evidence>
<dbReference type="CDD" id="cd01650">
    <property type="entry name" value="RT_nLTR_like"/>
    <property type="match status" value="1"/>
</dbReference>
<dbReference type="Pfam" id="PF00078">
    <property type="entry name" value="RVT_1"/>
    <property type="match status" value="1"/>
</dbReference>
<dbReference type="PANTHER" id="PTHR47027">
    <property type="entry name" value="REVERSE TRANSCRIPTASE DOMAIN-CONTAINING PROTEIN"/>
    <property type="match status" value="1"/>
</dbReference>
<dbReference type="SUPFAM" id="SSF56672">
    <property type="entry name" value="DNA/RNA polymerases"/>
    <property type="match status" value="1"/>
</dbReference>
<organism evidence="2 3">
    <name type="scientific">Plakobranchus ocellatus</name>
    <dbReference type="NCBI Taxonomy" id="259542"/>
    <lineage>
        <taxon>Eukaryota</taxon>
        <taxon>Metazoa</taxon>
        <taxon>Spiralia</taxon>
        <taxon>Lophotrochozoa</taxon>
        <taxon>Mollusca</taxon>
        <taxon>Gastropoda</taxon>
        <taxon>Heterobranchia</taxon>
        <taxon>Euthyneura</taxon>
        <taxon>Panpulmonata</taxon>
        <taxon>Sacoglossa</taxon>
        <taxon>Placobranchoidea</taxon>
        <taxon>Plakobranchidae</taxon>
        <taxon>Plakobranchus</taxon>
    </lineage>
</organism>